<dbReference type="Pfam" id="PF11890">
    <property type="entry name" value="DUF3410"/>
    <property type="match status" value="1"/>
</dbReference>
<name>A0ABS9P6E9_9GAMM</name>
<dbReference type="InterPro" id="IPR020921">
    <property type="entry name" value="Erythronate-4-P_DHase"/>
</dbReference>
<proteinExistence type="inferred from homology"/>
<dbReference type="SUPFAM" id="SSF51735">
    <property type="entry name" value="NAD(P)-binding Rossmann-fold domains"/>
    <property type="match status" value="1"/>
</dbReference>
<dbReference type="Pfam" id="PF02826">
    <property type="entry name" value="2-Hacid_dh_C"/>
    <property type="match status" value="1"/>
</dbReference>
<feature type="binding site" evidence="5">
    <location>
        <position position="45"/>
    </location>
    <ligand>
        <name>substrate</name>
    </ligand>
</feature>
<feature type="binding site" evidence="5">
    <location>
        <position position="146"/>
    </location>
    <ligand>
        <name>NAD(+)</name>
        <dbReference type="ChEBI" id="CHEBI:57540"/>
    </ligand>
</feature>
<dbReference type="NCBIfam" id="NF001309">
    <property type="entry name" value="PRK00257.1"/>
    <property type="match status" value="1"/>
</dbReference>
<dbReference type="SUPFAM" id="SSF52283">
    <property type="entry name" value="Formate/glycerate dehydrogenase catalytic domain-like"/>
    <property type="match status" value="1"/>
</dbReference>
<dbReference type="InterPro" id="IPR036291">
    <property type="entry name" value="NAD(P)-bd_dom_sf"/>
</dbReference>
<dbReference type="Gene3D" id="3.40.50.720">
    <property type="entry name" value="NAD(P)-binding Rossmann-like Domain"/>
    <property type="match status" value="2"/>
</dbReference>
<feature type="binding site" evidence="5">
    <location>
        <position position="66"/>
    </location>
    <ligand>
        <name>substrate</name>
    </ligand>
</feature>
<dbReference type="InterPro" id="IPR050223">
    <property type="entry name" value="D-isomer_2-hydroxyacid_DH"/>
</dbReference>
<comment type="subcellular location">
    <subcellularLocation>
        <location evidence="5">Cytoplasm</location>
    </subcellularLocation>
</comment>
<sequence length="385" mass="40818">MRIIVDANVPAAETCFGALGEVVRLPGREIDAAVVRHADALVVRSITRVDEALVAGSRLRFVGTCTIGTDHVDQAALARHGIAFASAPGCNAEAVVDYVLVSLLTLAERQGWLLGKRRIGIVGVGNVGGRLLSRLSALGIECLACDPPRAEREAAPDGAKAFSDLDTLIDECDVLCLHTPLTREGPHATHHLLGAQRIAELAPGTVLLNAGRGPCVDGLALRQRLAGQGDIAAVLDVWEREPGIDAALRDLATLATPHIAGYSLDGKLRGTHQIYNALSHHLGQPAQLALSELLPAPPVARLELGEGIAPEEALRLCARAVYDVRRDHDSLRREAGRQGIAKGFDACRADYPLRREFVTLAVGLHGKARELAPLLRAAGFAVSEP</sequence>
<evidence type="ECO:0000256" key="5">
    <source>
        <dbReference type="HAMAP-Rule" id="MF_01825"/>
    </source>
</evidence>
<evidence type="ECO:0000313" key="10">
    <source>
        <dbReference type="Proteomes" id="UP000814385"/>
    </source>
</evidence>
<keyword evidence="10" id="KW-1185">Reference proteome</keyword>
<comment type="subunit">
    <text evidence="5">Homodimer.</text>
</comment>
<keyword evidence="4 5" id="KW-0664">Pyridoxine biosynthesis</keyword>
<feature type="domain" description="D-isomer specific 2-hydroxyacid dehydrogenase catalytic" evidence="6">
    <location>
        <begin position="33"/>
        <end position="278"/>
    </location>
</feature>
<comment type="caution">
    <text evidence="5">Lacks conserved residue(s) required for the propagation of feature annotation.</text>
</comment>
<feature type="active site" evidence="5">
    <location>
        <position position="241"/>
    </location>
</feature>
<dbReference type="Gene3D" id="3.30.1370.170">
    <property type="match status" value="1"/>
</dbReference>
<feature type="active site" description="Proton donor" evidence="5">
    <location>
        <position position="258"/>
    </location>
</feature>
<dbReference type="InterPro" id="IPR038251">
    <property type="entry name" value="PdxB_dimer_sf"/>
</dbReference>
<evidence type="ECO:0000256" key="2">
    <source>
        <dbReference type="ARBA" id="ARBA00023002"/>
    </source>
</evidence>
<evidence type="ECO:0000259" key="6">
    <source>
        <dbReference type="Pfam" id="PF00389"/>
    </source>
</evidence>
<evidence type="ECO:0000256" key="4">
    <source>
        <dbReference type="ARBA" id="ARBA00023096"/>
    </source>
</evidence>
<feature type="domain" description="D-isomer specific 2-hydroxyacid dehydrogenase NAD-binding" evidence="7">
    <location>
        <begin position="110"/>
        <end position="260"/>
    </location>
</feature>
<comment type="function">
    <text evidence="5">Catalyzes the oxidation of erythronate-4-phosphate to 3-hydroxy-2-oxo-4-phosphonooxybutanoate.</text>
</comment>
<keyword evidence="3 5" id="KW-0520">NAD</keyword>
<feature type="domain" description="Erythronate-4-phosphate dehydrogenase dimerisation" evidence="8">
    <location>
        <begin position="293"/>
        <end position="370"/>
    </location>
</feature>
<gene>
    <name evidence="5 9" type="primary">pdxB</name>
    <name evidence="9" type="ORF">HOP52_06170</name>
</gene>
<reference evidence="9 10" key="1">
    <citation type="submission" date="2020-05" db="EMBL/GenBank/DDBJ databases">
        <title>Comparative genomic analysis of denitrifying bacteria from Halomonas genus.</title>
        <authorList>
            <person name="Wang L."/>
            <person name="Shao Z."/>
        </authorList>
    </citation>
    <scope>NUCLEOTIDE SEQUENCE [LARGE SCALE GENOMIC DNA]</scope>
    <source>
        <strain evidence="9 10">A4</strain>
    </source>
</reference>
<dbReference type="CDD" id="cd12158">
    <property type="entry name" value="ErythrP_dh"/>
    <property type="match status" value="1"/>
</dbReference>
<feature type="binding site" evidence="5">
    <location>
        <position position="261"/>
    </location>
    <ligand>
        <name>NAD(+)</name>
        <dbReference type="ChEBI" id="CHEBI:57540"/>
    </ligand>
</feature>
<feature type="active site" evidence="5">
    <location>
        <position position="212"/>
    </location>
</feature>
<dbReference type="InterPro" id="IPR024531">
    <property type="entry name" value="Erythronate-4-P_DHase_dimer"/>
</dbReference>
<comment type="caution">
    <text evidence="9">The sequence shown here is derived from an EMBL/GenBank/DDBJ whole genome shotgun (WGS) entry which is preliminary data.</text>
</comment>
<comment type="catalytic activity">
    <reaction evidence="5">
        <text>4-phospho-D-erythronate + NAD(+) = (R)-3-hydroxy-2-oxo-4-phosphooxybutanoate + NADH + H(+)</text>
        <dbReference type="Rhea" id="RHEA:18829"/>
        <dbReference type="ChEBI" id="CHEBI:15378"/>
        <dbReference type="ChEBI" id="CHEBI:57540"/>
        <dbReference type="ChEBI" id="CHEBI:57945"/>
        <dbReference type="ChEBI" id="CHEBI:58538"/>
        <dbReference type="ChEBI" id="CHEBI:58766"/>
        <dbReference type="EC" id="1.1.1.290"/>
    </reaction>
</comment>
<evidence type="ECO:0000259" key="7">
    <source>
        <dbReference type="Pfam" id="PF02826"/>
    </source>
</evidence>
<dbReference type="PANTHER" id="PTHR10996:SF178">
    <property type="entry name" value="2-HYDROXYACID DEHYDROGENASE YGL185C-RELATED"/>
    <property type="match status" value="1"/>
</dbReference>
<protein>
    <recommendedName>
        <fullName evidence="5">Erythronate-4-phosphate dehydrogenase</fullName>
        <ecNumber evidence="5">1.1.1.290</ecNumber>
    </recommendedName>
</protein>
<comment type="similarity">
    <text evidence="5">Belongs to the D-isomer specific 2-hydroxyacid dehydrogenase family. PdxB subfamily.</text>
</comment>
<feature type="binding site" evidence="5">
    <location>
        <position position="179"/>
    </location>
    <ligand>
        <name>NAD(+)</name>
        <dbReference type="ChEBI" id="CHEBI:57540"/>
    </ligand>
</feature>
<dbReference type="RefSeq" id="WP_238976492.1">
    <property type="nucleotide sequence ID" value="NZ_JABFUC010000004.1"/>
</dbReference>
<feature type="binding site" evidence="5">
    <location>
        <position position="262"/>
    </location>
    <ligand>
        <name>substrate</name>
    </ligand>
</feature>
<evidence type="ECO:0000256" key="1">
    <source>
        <dbReference type="ARBA" id="ARBA00022490"/>
    </source>
</evidence>
<dbReference type="Pfam" id="PF00389">
    <property type="entry name" value="2-Hacid_dh"/>
    <property type="match status" value="1"/>
</dbReference>
<organism evidence="9 10">
    <name type="scientific">Billgrantia campisalis</name>
    <dbReference type="NCBI Taxonomy" id="74661"/>
    <lineage>
        <taxon>Bacteria</taxon>
        <taxon>Pseudomonadati</taxon>
        <taxon>Pseudomonadota</taxon>
        <taxon>Gammaproteobacteria</taxon>
        <taxon>Oceanospirillales</taxon>
        <taxon>Halomonadaceae</taxon>
        <taxon>Billgrantia</taxon>
    </lineage>
</organism>
<dbReference type="EC" id="1.1.1.290" evidence="5"/>
<dbReference type="HAMAP" id="MF_01825">
    <property type="entry name" value="PdxB"/>
    <property type="match status" value="1"/>
</dbReference>
<dbReference type="Proteomes" id="UP000814385">
    <property type="component" value="Unassembled WGS sequence"/>
</dbReference>
<accession>A0ABS9P6E9</accession>
<feature type="binding site" evidence="5">
    <location>
        <position position="236"/>
    </location>
    <ligand>
        <name>NAD(+)</name>
        <dbReference type="ChEBI" id="CHEBI:57540"/>
    </ligand>
</feature>
<dbReference type="EMBL" id="JABFUC010000004">
    <property type="protein sequence ID" value="MCG6657350.1"/>
    <property type="molecule type" value="Genomic_DNA"/>
</dbReference>
<dbReference type="InterPro" id="IPR006140">
    <property type="entry name" value="D-isomer_DH_NAD-bd"/>
</dbReference>
<evidence type="ECO:0000259" key="8">
    <source>
        <dbReference type="Pfam" id="PF11890"/>
    </source>
</evidence>
<keyword evidence="1 5" id="KW-0963">Cytoplasm</keyword>
<comment type="pathway">
    <text evidence="5">Cofactor biosynthesis; pyridoxine 5'-phosphate biosynthesis; pyridoxine 5'-phosphate from D-erythrose 4-phosphate: step 2/5.</text>
</comment>
<evidence type="ECO:0000313" key="9">
    <source>
        <dbReference type="EMBL" id="MCG6657350.1"/>
    </source>
</evidence>
<dbReference type="PANTHER" id="PTHR10996">
    <property type="entry name" value="2-HYDROXYACID DEHYDROGENASE-RELATED"/>
    <property type="match status" value="1"/>
</dbReference>
<evidence type="ECO:0000256" key="3">
    <source>
        <dbReference type="ARBA" id="ARBA00023027"/>
    </source>
</evidence>
<keyword evidence="2 5" id="KW-0560">Oxidoreductase</keyword>
<dbReference type="InterPro" id="IPR006139">
    <property type="entry name" value="D-isomer_2_OHA_DH_cat_dom"/>
</dbReference>